<sequence>MSEASRDRRAFILRKLHSLSGVIPVGLFLVEHLWTNSAILGGQASFDHAVAKIQDMPFLPAIEIGGIFLPLAFHAIYGVRLALQGKPNPGSYPFTRNWLYVLQRVSGIVIFAFVAAHLWEFRIQKWLFGMSTSSFYPTLTAHMSWTWAGVPWIALGYLLGIAASLFHLANGLVGFCMSWGITSSRKAQKRVGLAFGALGGALFLLSAVTVVELATGSRLLFDAEAGKSRPCGPEVKPPSP</sequence>
<protein>
    <submittedName>
        <fullName evidence="2">Succinate dehydrogenase cytochrome b558 subunit</fullName>
    </submittedName>
</protein>
<dbReference type="RefSeq" id="WP_146648347.1">
    <property type="nucleotide sequence ID" value="NZ_CP012333.1"/>
</dbReference>
<feature type="transmembrane region" description="Helical" evidence="1">
    <location>
        <begin position="191"/>
        <end position="211"/>
    </location>
</feature>
<gene>
    <name evidence="2" type="ORF">AKJ09_03830</name>
</gene>
<dbReference type="GO" id="GO:0016020">
    <property type="term" value="C:membrane"/>
    <property type="evidence" value="ECO:0007669"/>
    <property type="project" value="InterPro"/>
</dbReference>
<feature type="transmembrane region" description="Helical" evidence="1">
    <location>
        <begin position="97"/>
        <end position="119"/>
    </location>
</feature>
<proteinExistence type="predicted"/>
<dbReference type="SUPFAM" id="SSF81343">
    <property type="entry name" value="Fumarate reductase respiratory complex transmembrane subunits"/>
    <property type="match status" value="1"/>
</dbReference>
<accession>A0A0K1PUW3</accession>
<dbReference type="Gene3D" id="1.20.1300.10">
    <property type="entry name" value="Fumarate reductase/succinate dehydrogenase, transmembrane subunit"/>
    <property type="match status" value="1"/>
</dbReference>
<keyword evidence="3" id="KW-1185">Reference proteome</keyword>
<keyword evidence="1" id="KW-1133">Transmembrane helix</keyword>
<evidence type="ECO:0000313" key="3">
    <source>
        <dbReference type="Proteomes" id="UP000064967"/>
    </source>
</evidence>
<dbReference type="NCBIfam" id="TIGR02046">
    <property type="entry name" value="sdhC_b558_fam"/>
    <property type="match status" value="1"/>
</dbReference>
<feature type="transmembrane region" description="Helical" evidence="1">
    <location>
        <begin position="58"/>
        <end position="77"/>
    </location>
</feature>
<organism evidence="2 3">
    <name type="scientific">Labilithrix luteola</name>
    <dbReference type="NCBI Taxonomy" id="1391654"/>
    <lineage>
        <taxon>Bacteria</taxon>
        <taxon>Pseudomonadati</taxon>
        <taxon>Myxococcota</taxon>
        <taxon>Polyangia</taxon>
        <taxon>Polyangiales</taxon>
        <taxon>Labilitrichaceae</taxon>
        <taxon>Labilithrix</taxon>
    </lineage>
</organism>
<feature type="transmembrane region" description="Helical" evidence="1">
    <location>
        <begin position="154"/>
        <end position="179"/>
    </location>
</feature>
<dbReference type="InterPro" id="IPR011138">
    <property type="entry name" value="Cytochrome_b-558"/>
</dbReference>
<dbReference type="KEGG" id="llu:AKJ09_03830"/>
<dbReference type="EMBL" id="CP012333">
    <property type="protein sequence ID" value="AKU97166.1"/>
    <property type="molecule type" value="Genomic_DNA"/>
</dbReference>
<keyword evidence="1" id="KW-0472">Membrane</keyword>
<reference evidence="2 3" key="1">
    <citation type="submission" date="2015-08" db="EMBL/GenBank/DDBJ databases">
        <authorList>
            <person name="Babu N.S."/>
            <person name="Beckwith C.J."/>
            <person name="Beseler K.G."/>
            <person name="Brison A."/>
            <person name="Carone J.V."/>
            <person name="Caskin T.P."/>
            <person name="Diamond M."/>
            <person name="Durham M.E."/>
            <person name="Foxe J.M."/>
            <person name="Go M."/>
            <person name="Henderson B.A."/>
            <person name="Jones I.B."/>
            <person name="McGettigan J.A."/>
            <person name="Micheletti S.J."/>
            <person name="Nasrallah M.E."/>
            <person name="Ortiz D."/>
            <person name="Piller C.R."/>
            <person name="Privatt S.R."/>
            <person name="Schneider S.L."/>
            <person name="Sharp S."/>
            <person name="Smith T.C."/>
            <person name="Stanton J.D."/>
            <person name="Ullery H.E."/>
            <person name="Wilson R.J."/>
            <person name="Serrano M.G."/>
            <person name="Buck G."/>
            <person name="Lee V."/>
            <person name="Wang Y."/>
            <person name="Carvalho R."/>
            <person name="Voegtly L."/>
            <person name="Shi R."/>
            <person name="Duckworth R."/>
            <person name="Johnson A."/>
            <person name="Loviza R."/>
            <person name="Walstead R."/>
            <person name="Shah Z."/>
            <person name="Kiflezghi M."/>
            <person name="Wade K."/>
            <person name="Ball S.L."/>
            <person name="Bradley K.W."/>
            <person name="Asai D.J."/>
            <person name="Bowman C.A."/>
            <person name="Russell D.A."/>
            <person name="Pope W.H."/>
            <person name="Jacobs-Sera D."/>
            <person name="Hendrix R.W."/>
            <person name="Hatfull G.F."/>
        </authorList>
    </citation>
    <scope>NUCLEOTIDE SEQUENCE [LARGE SCALE GENOMIC DNA]</scope>
    <source>
        <strain evidence="2 3">DSM 27648</strain>
    </source>
</reference>
<name>A0A0K1PUW3_9BACT</name>
<evidence type="ECO:0000256" key="1">
    <source>
        <dbReference type="SAM" id="Phobius"/>
    </source>
</evidence>
<dbReference type="OrthoDB" id="9789209at2"/>
<keyword evidence="1" id="KW-0812">Transmembrane</keyword>
<dbReference type="InterPro" id="IPR034804">
    <property type="entry name" value="SQR/QFR_C/D"/>
</dbReference>
<evidence type="ECO:0000313" key="2">
    <source>
        <dbReference type="EMBL" id="AKU97166.1"/>
    </source>
</evidence>
<dbReference type="STRING" id="1391654.AKJ09_03830"/>
<dbReference type="AlphaFoldDB" id="A0A0K1PUW3"/>
<dbReference type="Proteomes" id="UP000064967">
    <property type="component" value="Chromosome"/>
</dbReference>